<dbReference type="Proteomes" id="UP000663852">
    <property type="component" value="Unassembled WGS sequence"/>
</dbReference>
<evidence type="ECO:0000256" key="1">
    <source>
        <dbReference type="SAM" id="MobiDB-lite"/>
    </source>
</evidence>
<feature type="compositionally biased region" description="Basic and acidic residues" evidence="1">
    <location>
        <begin position="127"/>
        <end position="140"/>
    </location>
</feature>
<protein>
    <submittedName>
        <fullName evidence="2">Uncharacterized protein</fullName>
    </submittedName>
</protein>
<proteinExistence type="predicted"/>
<dbReference type="AlphaFoldDB" id="A0A813Y7M4"/>
<dbReference type="OrthoDB" id="10020240at2759"/>
<evidence type="ECO:0000313" key="2">
    <source>
        <dbReference type="EMBL" id="CAF0878827.1"/>
    </source>
</evidence>
<organism evidence="2 3">
    <name type="scientific">Adineta ricciae</name>
    <name type="common">Rotifer</name>
    <dbReference type="NCBI Taxonomy" id="249248"/>
    <lineage>
        <taxon>Eukaryota</taxon>
        <taxon>Metazoa</taxon>
        <taxon>Spiralia</taxon>
        <taxon>Gnathifera</taxon>
        <taxon>Rotifera</taxon>
        <taxon>Eurotatoria</taxon>
        <taxon>Bdelloidea</taxon>
        <taxon>Adinetida</taxon>
        <taxon>Adinetidae</taxon>
        <taxon>Adineta</taxon>
    </lineage>
</organism>
<name>A0A813Y7M4_ADIRI</name>
<dbReference type="EMBL" id="CAJNOJ010000028">
    <property type="protein sequence ID" value="CAF0878827.1"/>
    <property type="molecule type" value="Genomic_DNA"/>
</dbReference>
<evidence type="ECO:0000313" key="3">
    <source>
        <dbReference type="Proteomes" id="UP000663852"/>
    </source>
</evidence>
<gene>
    <name evidence="2" type="ORF">EDS130_LOCUS8680</name>
</gene>
<feature type="region of interest" description="Disordered" evidence="1">
    <location>
        <begin position="112"/>
        <end position="140"/>
    </location>
</feature>
<accession>A0A813Y7M4</accession>
<sequence length="140" mass="16628">MLFNNIRTRKREVDVVERHSLILIIFVFYLFQHVQTQSLGKPLKQLDKLGQTHIKRSNKDIPHVYSSSNANNFLSYDKCIQRMKCPSSRKEECDEECRAGNTEEEIEEHIELTRSEHRNALRQKPKARFEDEQLADKRDL</sequence>
<reference evidence="2" key="1">
    <citation type="submission" date="2021-02" db="EMBL/GenBank/DDBJ databases">
        <authorList>
            <person name="Nowell W R."/>
        </authorList>
    </citation>
    <scope>NUCLEOTIDE SEQUENCE</scope>
</reference>
<comment type="caution">
    <text evidence="2">The sequence shown here is derived from an EMBL/GenBank/DDBJ whole genome shotgun (WGS) entry which is preliminary data.</text>
</comment>